<keyword evidence="1" id="KW-0479">Metal-binding</keyword>
<accession>A0A1X7TG68</accession>
<proteinExistence type="predicted"/>
<dbReference type="SMART" id="SM00343">
    <property type="entry name" value="ZnF_C2HC"/>
    <property type="match status" value="2"/>
</dbReference>
<dbReference type="InterPro" id="IPR036875">
    <property type="entry name" value="Znf_CCHC_sf"/>
</dbReference>
<dbReference type="Pfam" id="PF00098">
    <property type="entry name" value="zf-CCHC"/>
    <property type="match status" value="1"/>
</dbReference>
<dbReference type="SUPFAM" id="SSF57756">
    <property type="entry name" value="Retrovirus zinc finger-like domains"/>
    <property type="match status" value="1"/>
</dbReference>
<feature type="domain" description="CCHC-type" evidence="3">
    <location>
        <begin position="16"/>
        <end position="30"/>
    </location>
</feature>
<dbReference type="InterPro" id="IPR001878">
    <property type="entry name" value="Znf_CCHC"/>
</dbReference>
<feature type="domain" description="CCHC-type" evidence="3">
    <location>
        <begin position="36"/>
        <end position="49"/>
    </location>
</feature>
<name>A0A1X7TG68_AMPQE</name>
<dbReference type="PROSITE" id="PS50158">
    <property type="entry name" value="ZF_CCHC"/>
    <property type="match status" value="2"/>
</dbReference>
<organism evidence="4">
    <name type="scientific">Amphimedon queenslandica</name>
    <name type="common">Sponge</name>
    <dbReference type="NCBI Taxonomy" id="400682"/>
    <lineage>
        <taxon>Eukaryota</taxon>
        <taxon>Metazoa</taxon>
        <taxon>Porifera</taxon>
        <taxon>Demospongiae</taxon>
        <taxon>Heteroscleromorpha</taxon>
        <taxon>Haplosclerida</taxon>
        <taxon>Niphatidae</taxon>
        <taxon>Amphimedon</taxon>
    </lineage>
</organism>
<dbReference type="EnsemblMetazoa" id="Aqu2.1.13686_001">
    <property type="protein sequence ID" value="Aqu2.1.13686_001"/>
    <property type="gene ID" value="Aqu2.1.13686"/>
</dbReference>
<evidence type="ECO:0000256" key="1">
    <source>
        <dbReference type="PROSITE-ProRule" id="PRU00047"/>
    </source>
</evidence>
<sequence>TTTATTQLSAPTKPICHRCGTAGHLATVCRFTEAICHHCGEKGHLSKVCNSIKRTETSTDSAKPQSKAKPRSAPNPQGQHNIKIVQNLAQPLSQEH</sequence>
<reference evidence="4" key="1">
    <citation type="submission" date="2017-05" db="UniProtKB">
        <authorList>
            <consortium name="EnsemblMetazoa"/>
        </authorList>
    </citation>
    <scope>IDENTIFICATION</scope>
</reference>
<keyword evidence="1" id="KW-0863">Zinc-finger</keyword>
<feature type="region of interest" description="Disordered" evidence="2">
    <location>
        <begin position="55"/>
        <end position="81"/>
    </location>
</feature>
<dbReference type="GO" id="GO:0008270">
    <property type="term" value="F:zinc ion binding"/>
    <property type="evidence" value="ECO:0007669"/>
    <property type="project" value="UniProtKB-KW"/>
</dbReference>
<protein>
    <recommendedName>
        <fullName evidence="3">CCHC-type domain-containing protein</fullName>
    </recommendedName>
</protein>
<dbReference type="InParanoid" id="A0A1X7TG68"/>
<evidence type="ECO:0000313" key="4">
    <source>
        <dbReference type="EnsemblMetazoa" id="Aqu2.1.13686_001"/>
    </source>
</evidence>
<dbReference type="AlphaFoldDB" id="A0A1X7TG68"/>
<dbReference type="GO" id="GO:0003676">
    <property type="term" value="F:nucleic acid binding"/>
    <property type="evidence" value="ECO:0007669"/>
    <property type="project" value="InterPro"/>
</dbReference>
<keyword evidence="1" id="KW-0862">Zinc</keyword>
<evidence type="ECO:0000256" key="2">
    <source>
        <dbReference type="SAM" id="MobiDB-lite"/>
    </source>
</evidence>
<dbReference type="Gene3D" id="4.10.60.10">
    <property type="entry name" value="Zinc finger, CCHC-type"/>
    <property type="match status" value="1"/>
</dbReference>
<evidence type="ECO:0000259" key="3">
    <source>
        <dbReference type="PROSITE" id="PS50158"/>
    </source>
</evidence>